<evidence type="ECO:0000313" key="1">
    <source>
        <dbReference type="EMBL" id="NHR04295.1"/>
    </source>
</evidence>
<proteinExistence type="predicted"/>
<evidence type="ECO:0000313" key="2">
    <source>
        <dbReference type="Proteomes" id="UP001515641"/>
    </source>
</evidence>
<accession>A0ABX0L0G2</accession>
<name>A0ABX0L0G2_9NEIS</name>
<dbReference type="EMBL" id="JAAOMA010000003">
    <property type="protein sequence ID" value="NHR04295.1"/>
    <property type="molecule type" value="Genomic_DNA"/>
</dbReference>
<gene>
    <name evidence="1" type="ORF">HA052_03705</name>
</gene>
<keyword evidence="2" id="KW-1185">Reference proteome</keyword>
<evidence type="ECO:0008006" key="3">
    <source>
        <dbReference type="Google" id="ProtNLM"/>
    </source>
</evidence>
<comment type="caution">
    <text evidence="1">The sequence shown here is derived from an EMBL/GenBank/DDBJ whole genome shotgun (WGS) entry which is preliminary data.</text>
</comment>
<dbReference type="Proteomes" id="UP001515641">
    <property type="component" value="Unassembled WGS sequence"/>
</dbReference>
<protein>
    <recommendedName>
        <fullName evidence="3">CDI immunity protein domain-containing protein</fullName>
    </recommendedName>
</protein>
<dbReference type="RefSeq" id="WP_166450818.1">
    <property type="nucleotide sequence ID" value="NZ_JAAOMA010000003.1"/>
</dbReference>
<organism evidence="1 2">
    <name type="scientific">Chromobacterium fluminis</name>
    <dbReference type="NCBI Taxonomy" id="3044269"/>
    <lineage>
        <taxon>Bacteria</taxon>
        <taxon>Pseudomonadati</taxon>
        <taxon>Pseudomonadota</taxon>
        <taxon>Betaproteobacteria</taxon>
        <taxon>Neisseriales</taxon>
        <taxon>Chromobacteriaceae</taxon>
        <taxon>Chromobacterium</taxon>
    </lineage>
</organism>
<sequence length="130" mass="14913">MNEIDKQWICEARECLNGFGTGGEDLYHVLSTILFENKMNYLQFLASASEGHGCYAHEGLGYSLDQDWDFPEDFDEVAFFVGDFESSTLKVSEFLMAMSCISKAYVERHVEDKQAVERYMEKISARYSSL</sequence>
<reference evidence="1 2" key="1">
    <citation type="submission" date="2020-03" db="EMBL/GenBank/DDBJ databases">
        <title>Draft genome sequence of environmentally isolated cultures.</title>
        <authorList>
            <person name="Wilson H.S."/>
            <person name="De Leon M.E."/>
        </authorList>
    </citation>
    <scope>NUCLEOTIDE SEQUENCE [LARGE SCALE GENOMIC DNA]</scope>
    <source>
        <strain evidence="1 2">HSC-31F16</strain>
    </source>
</reference>